<reference evidence="3" key="1">
    <citation type="submission" date="2023-06" db="EMBL/GenBank/DDBJ databases">
        <title>Genomic of Agaribacillus aureum.</title>
        <authorList>
            <person name="Wang G."/>
        </authorList>
    </citation>
    <scope>NUCLEOTIDE SEQUENCE</scope>
    <source>
        <strain evidence="3">BMA12</strain>
    </source>
</reference>
<evidence type="ECO:0000256" key="2">
    <source>
        <dbReference type="HAMAP-Rule" id="MF_00795"/>
    </source>
</evidence>
<dbReference type="Gene3D" id="3.20.20.380">
    <property type="entry name" value="Copper homeostasis (CutC) domain"/>
    <property type="match status" value="1"/>
</dbReference>
<keyword evidence="2" id="KW-0963">Cytoplasm</keyword>
<evidence type="ECO:0000313" key="3">
    <source>
        <dbReference type="EMBL" id="MDN5213990.1"/>
    </source>
</evidence>
<dbReference type="InterPro" id="IPR036822">
    <property type="entry name" value="CutC-like_dom_sf"/>
</dbReference>
<gene>
    <name evidence="2" type="primary">cutC</name>
    <name evidence="3" type="ORF">QQ020_18080</name>
</gene>
<dbReference type="PANTHER" id="PTHR12598:SF0">
    <property type="entry name" value="COPPER HOMEOSTASIS PROTEIN CUTC HOMOLOG"/>
    <property type="match status" value="1"/>
</dbReference>
<evidence type="ECO:0000313" key="4">
    <source>
        <dbReference type="Proteomes" id="UP001172083"/>
    </source>
</evidence>
<accession>A0ABT8L8B1</accession>
<sequence length="209" mass="22721">MDYSEIVREACVENVDQALQAQQLGADRIELCDRLDLDGLTPPDETIAEAVRLLAIPVKVMIRPRGGDFNYNPDEIAVMLDSIDYCKRQNVSGVVFGAVNDSGDLDMESIGLLADRAAPMEVTIHKAIDQVNDPVDAVSKLKSLPNISAVLTSGKAPTAKEGKEVLREMIQMAGDSLNIIVAGKVKADNIEALHREINAREYHGRKIVG</sequence>
<organism evidence="3 4">
    <name type="scientific">Agaribacillus aureus</name>
    <dbReference type="NCBI Taxonomy" id="3051825"/>
    <lineage>
        <taxon>Bacteria</taxon>
        <taxon>Pseudomonadati</taxon>
        <taxon>Bacteroidota</taxon>
        <taxon>Cytophagia</taxon>
        <taxon>Cytophagales</taxon>
        <taxon>Splendidivirgaceae</taxon>
        <taxon>Agaribacillus</taxon>
    </lineage>
</organism>
<dbReference type="InterPro" id="IPR005627">
    <property type="entry name" value="CutC-like"/>
</dbReference>
<dbReference type="Pfam" id="PF03932">
    <property type="entry name" value="CutC"/>
    <property type="match status" value="1"/>
</dbReference>
<keyword evidence="4" id="KW-1185">Reference proteome</keyword>
<comment type="caution">
    <text evidence="2">Once thought to be involved in copper homeostasis, experiments in E.coli have shown this is not the case.</text>
</comment>
<comment type="subcellular location">
    <subcellularLocation>
        <location evidence="2">Cytoplasm</location>
    </subcellularLocation>
</comment>
<dbReference type="SUPFAM" id="SSF110395">
    <property type="entry name" value="CutC-like"/>
    <property type="match status" value="1"/>
</dbReference>
<dbReference type="Proteomes" id="UP001172083">
    <property type="component" value="Unassembled WGS sequence"/>
</dbReference>
<evidence type="ECO:0000256" key="1">
    <source>
        <dbReference type="ARBA" id="ARBA00007768"/>
    </source>
</evidence>
<dbReference type="EMBL" id="JAUJEB010000004">
    <property type="protein sequence ID" value="MDN5213990.1"/>
    <property type="molecule type" value="Genomic_DNA"/>
</dbReference>
<dbReference type="RefSeq" id="WP_346759328.1">
    <property type="nucleotide sequence ID" value="NZ_JAUJEB010000004.1"/>
</dbReference>
<dbReference type="HAMAP" id="MF_00795">
    <property type="entry name" value="CutC"/>
    <property type="match status" value="1"/>
</dbReference>
<protein>
    <recommendedName>
        <fullName evidence="2">PF03932 family protein CutC</fullName>
    </recommendedName>
</protein>
<dbReference type="PANTHER" id="PTHR12598">
    <property type="entry name" value="COPPER HOMEOSTASIS PROTEIN CUTC"/>
    <property type="match status" value="1"/>
</dbReference>
<comment type="similarity">
    <text evidence="1 2">Belongs to the CutC family.</text>
</comment>
<proteinExistence type="inferred from homology"/>
<name>A0ABT8L8B1_9BACT</name>
<comment type="caution">
    <text evidence="3">The sequence shown here is derived from an EMBL/GenBank/DDBJ whole genome shotgun (WGS) entry which is preliminary data.</text>
</comment>